<dbReference type="Pfam" id="PF06741">
    <property type="entry name" value="LsmAD"/>
    <property type="match status" value="1"/>
</dbReference>
<dbReference type="Proteomes" id="UP001465755">
    <property type="component" value="Unassembled WGS sequence"/>
</dbReference>
<feature type="region of interest" description="Disordered" evidence="1">
    <location>
        <begin position="1"/>
        <end position="41"/>
    </location>
</feature>
<dbReference type="GO" id="GO:0010494">
    <property type="term" value="C:cytoplasmic stress granule"/>
    <property type="evidence" value="ECO:0007669"/>
    <property type="project" value="TreeGrafter"/>
</dbReference>
<feature type="compositionally biased region" description="Basic and acidic residues" evidence="1">
    <location>
        <begin position="154"/>
        <end position="165"/>
    </location>
</feature>
<proteinExistence type="predicted"/>
<gene>
    <name evidence="3" type="ORF">WJX73_010714</name>
</gene>
<dbReference type="InterPro" id="IPR009604">
    <property type="entry name" value="LsmAD_domain"/>
</dbReference>
<protein>
    <recommendedName>
        <fullName evidence="2">LsmAD domain-containing protein</fullName>
    </recommendedName>
</protein>
<comment type="caution">
    <text evidence="3">The sequence shown here is derived from an EMBL/GenBank/DDBJ whole genome shotgun (WGS) entry which is preliminary data.</text>
</comment>
<accession>A0AAW1PBM6</accession>
<dbReference type="SMART" id="SM01272">
    <property type="entry name" value="LsmAD"/>
    <property type="match status" value="1"/>
</dbReference>
<feature type="compositionally biased region" description="Polar residues" evidence="1">
    <location>
        <begin position="30"/>
        <end position="40"/>
    </location>
</feature>
<organism evidence="3 4">
    <name type="scientific">Symbiochloris irregularis</name>
    <dbReference type="NCBI Taxonomy" id="706552"/>
    <lineage>
        <taxon>Eukaryota</taxon>
        <taxon>Viridiplantae</taxon>
        <taxon>Chlorophyta</taxon>
        <taxon>core chlorophytes</taxon>
        <taxon>Trebouxiophyceae</taxon>
        <taxon>Trebouxiales</taxon>
        <taxon>Trebouxiaceae</taxon>
        <taxon>Symbiochloris</taxon>
    </lineage>
</organism>
<dbReference type="Pfam" id="PF14438">
    <property type="entry name" value="SM-ATX"/>
    <property type="match status" value="1"/>
</dbReference>
<feature type="compositionally biased region" description="Polar residues" evidence="1">
    <location>
        <begin position="560"/>
        <end position="572"/>
    </location>
</feature>
<feature type="compositionally biased region" description="Gly residues" evidence="1">
    <location>
        <begin position="187"/>
        <end position="196"/>
    </location>
</feature>
<feature type="region of interest" description="Disordered" evidence="1">
    <location>
        <begin position="142"/>
        <end position="200"/>
    </location>
</feature>
<feature type="region of interest" description="Disordered" evidence="1">
    <location>
        <begin position="223"/>
        <end position="401"/>
    </location>
</feature>
<dbReference type="Gene3D" id="2.30.30.100">
    <property type="match status" value="1"/>
</dbReference>
<evidence type="ECO:0000313" key="3">
    <source>
        <dbReference type="EMBL" id="KAK9807303.1"/>
    </source>
</evidence>
<dbReference type="PANTHER" id="PTHR12854">
    <property type="entry name" value="ATAXIN 2-RELATED"/>
    <property type="match status" value="1"/>
</dbReference>
<keyword evidence="4" id="KW-1185">Reference proteome</keyword>
<dbReference type="GO" id="GO:0003729">
    <property type="term" value="F:mRNA binding"/>
    <property type="evidence" value="ECO:0007669"/>
    <property type="project" value="TreeGrafter"/>
</dbReference>
<feature type="compositionally biased region" description="Low complexity" evidence="1">
    <location>
        <begin position="478"/>
        <end position="492"/>
    </location>
</feature>
<name>A0AAW1PBM6_9CHLO</name>
<feature type="compositionally biased region" description="Polar residues" evidence="1">
    <location>
        <begin position="606"/>
        <end position="618"/>
    </location>
</feature>
<feature type="compositionally biased region" description="Basic and acidic residues" evidence="1">
    <location>
        <begin position="223"/>
        <end position="239"/>
    </location>
</feature>
<feature type="compositionally biased region" description="Basic and acidic residues" evidence="1">
    <location>
        <begin position="780"/>
        <end position="789"/>
    </location>
</feature>
<reference evidence="3 4" key="1">
    <citation type="journal article" date="2024" name="Nat. Commun.">
        <title>Phylogenomics reveals the evolutionary origins of lichenization in chlorophyte algae.</title>
        <authorList>
            <person name="Puginier C."/>
            <person name="Libourel C."/>
            <person name="Otte J."/>
            <person name="Skaloud P."/>
            <person name="Haon M."/>
            <person name="Grisel S."/>
            <person name="Petersen M."/>
            <person name="Berrin J.G."/>
            <person name="Delaux P.M."/>
            <person name="Dal Grande F."/>
            <person name="Keller J."/>
        </authorList>
    </citation>
    <scope>NUCLEOTIDE SEQUENCE [LARGE SCALE GENOMIC DNA]</scope>
    <source>
        <strain evidence="3 4">SAG 2036</strain>
    </source>
</reference>
<feature type="region of interest" description="Disordered" evidence="1">
    <location>
        <begin position="767"/>
        <end position="800"/>
    </location>
</feature>
<evidence type="ECO:0000313" key="4">
    <source>
        <dbReference type="Proteomes" id="UP001465755"/>
    </source>
</evidence>
<evidence type="ECO:0000259" key="2">
    <source>
        <dbReference type="SMART" id="SM01272"/>
    </source>
</evidence>
<feature type="domain" description="LsmAD" evidence="2">
    <location>
        <begin position="207"/>
        <end position="276"/>
    </location>
</feature>
<feature type="compositionally biased region" description="Gly residues" evidence="1">
    <location>
        <begin position="630"/>
        <end position="656"/>
    </location>
</feature>
<dbReference type="AlphaFoldDB" id="A0AAW1PBM6"/>
<feature type="region of interest" description="Disordered" evidence="1">
    <location>
        <begin position="428"/>
        <end position="671"/>
    </location>
</feature>
<feature type="compositionally biased region" description="Low complexity" evidence="1">
    <location>
        <begin position="523"/>
        <end position="551"/>
    </location>
</feature>
<dbReference type="EMBL" id="JALJOQ010000032">
    <property type="protein sequence ID" value="KAK9807303.1"/>
    <property type="molecule type" value="Genomic_DNA"/>
</dbReference>
<dbReference type="PANTHER" id="PTHR12854:SF7">
    <property type="entry name" value="ATAXIN-2 HOMOLOG"/>
    <property type="match status" value="1"/>
</dbReference>
<sequence>MSALTKELSKAGGVGRGTDKTRGPKRGSQDAPSKGQTVSHSTERMLFIQQALIGHQVRVQVKNGAEYSGILHATNPSNKDLDVVLKHAKLVKKDLASSAMPSQGSIPTLKILSGDVVQLTAEDVALGADDLASVNKRDAEAFSTDAELGGGRSRGGERELQRWEPSENDPSSDALESLPPPSKSSGRGAGGRGGGSWDQFKVNQNRFGVKTSFDESIYTTKLDPSRSRYSKEDADRLAAEIEGQVSSSNAHLAEERGMEVDDEEDEEARYSSVVRPGASGAAPLSSSGGGRGSTGPVAMPGRANGARENGDAAAPAWAGTGAGVNAVSGRQGQAQGQGGAPTSPGSLEGGQGRSAPIAVDPRREHNKVRMQLTQGGARGQTSPYGTPKGMSRSPLDSPLVGNAAQVEALDLNPGTSKFDVDTRKEFRAFKLSQQRTPEDEPSTSTPASEHEASSGREPSSRSASHEVTSPTAAETKPGARGASSASSASGTADKPPTAAKSAFQLNPSAKAFSFNPKASTFVPGTAARPSTAAPAGAAAQAASPAGSRQGSGPLGGRPASAQTAPQHPQGQHSRMPKTGDAPPSGGSGERQYRGNPNLPRPATSHVPHSTTGGSQLPRHQQQHHHHQHPGVGGFGGGSPDMNGGHKGPGPMGGGRDGQMAMMSQQGGRGGMASGGWMPQPHYMQPRPYMMPGTPQQQVMFVARPAGVGSPATGSSFILPTGMGFPTLMYAPSPAGQGNGVMYPGAPNMPFGMPIAGHRMHAGGSVPPMNNPMGGSPGRAEMTHPIDKRGGGTPQGPHGSR</sequence>
<evidence type="ECO:0000256" key="1">
    <source>
        <dbReference type="SAM" id="MobiDB-lite"/>
    </source>
</evidence>
<dbReference type="InterPro" id="IPR025852">
    <property type="entry name" value="SM_dom_ATX"/>
</dbReference>
<feature type="compositionally biased region" description="Low complexity" evidence="1">
    <location>
        <begin position="276"/>
        <end position="286"/>
    </location>
</feature>
<dbReference type="InterPro" id="IPR045117">
    <property type="entry name" value="ATXN2-like"/>
</dbReference>
<dbReference type="GO" id="GO:0034063">
    <property type="term" value="P:stress granule assembly"/>
    <property type="evidence" value="ECO:0007669"/>
    <property type="project" value="TreeGrafter"/>
</dbReference>
<feature type="compositionally biased region" description="Polar residues" evidence="1">
    <location>
        <begin position="371"/>
        <end position="384"/>
    </location>
</feature>